<feature type="compositionally biased region" description="Basic and acidic residues" evidence="1">
    <location>
        <begin position="7"/>
        <end position="31"/>
    </location>
</feature>
<feature type="region of interest" description="Disordered" evidence="1">
    <location>
        <begin position="104"/>
        <end position="190"/>
    </location>
</feature>
<evidence type="ECO:0000256" key="1">
    <source>
        <dbReference type="SAM" id="MobiDB-lite"/>
    </source>
</evidence>
<evidence type="ECO:0000313" key="2">
    <source>
        <dbReference type="EMBL" id="QJX01211.1"/>
    </source>
</evidence>
<organism evidence="2 3">
    <name type="scientific">Frigoriglobus tundricola</name>
    <dbReference type="NCBI Taxonomy" id="2774151"/>
    <lineage>
        <taxon>Bacteria</taxon>
        <taxon>Pseudomonadati</taxon>
        <taxon>Planctomycetota</taxon>
        <taxon>Planctomycetia</taxon>
        <taxon>Gemmatales</taxon>
        <taxon>Gemmataceae</taxon>
        <taxon>Frigoriglobus</taxon>
    </lineage>
</organism>
<protein>
    <submittedName>
        <fullName evidence="2">Uncharacterized protein</fullName>
    </submittedName>
</protein>
<dbReference type="KEGG" id="ftj:FTUN_8850"/>
<feature type="region of interest" description="Disordered" evidence="1">
    <location>
        <begin position="1"/>
        <end position="47"/>
    </location>
</feature>
<accession>A0A6M5Z775</accession>
<keyword evidence="3" id="KW-1185">Reference proteome</keyword>
<dbReference type="AlphaFoldDB" id="A0A6M5Z775"/>
<name>A0A6M5Z775_9BACT</name>
<dbReference type="Proteomes" id="UP000503447">
    <property type="component" value="Chromosome"/>
</dbReference>
<sequence length="190" mass="19886">MVAGAAREIHERQAKERMSKGGGDKKSERAKSGTQNSAYPISKGETRPIMGQIVGVSGFSVDCATKVLHRAVPELGRAERDENIAREPLPTAELIALGKRIEALEKPKAKAKQKPKAKERKRAGGKAGGQASGKLPEASAGQTRDRVATAVGVSGRTDQKLAAVRGSAGAPVRISPGRDSRPPGRHNTGG</sequence>
<evidence type="ECO:0000313" key="3">
    <source>
        <dbReference type="Proteomes" id="UP000503447"/>
    </source>
</evidence>
<dbReference type="EMBL" id="CP053452">
    <property type="protein sequence ID" value="QJX01211.1"/>
    <property type="molecule type" value="Genomic_DNA"/>
</dbReference>
<gene>
    <name evidence="2" type="ORF">FTUN_8850</name>
</gene>
<feature type="compositionally biased region" description="Basic residues" evidence="1">
    <location>
        <begin position="109"/>
        <end position="124"/>
    </location>
</feature>
<reference evidence="3" key="1">
    <citation type="submission" date="2020-05" db="EMBL/GenBank/DDBJ databases">
        <title>Frigoriglobus tundricola gen. nov., sp. nov., a psychrotolerant cellulolytic planctomycete of the family Gemmataceae with two divergent copies of 16S rRNA gene.</title>
        <authorList>
            <person name="Kulichevskaya I.S."/>
            <person name="Ivanova A.A."/>
            <person name="Naumoff D.G."/>
            <person name="Beletsky A.V."/>
            <person name="Rijpstra W.I.C."/>
            <person name="Sinninghe Damste J.S."/>
            <person name="Mardanov A.V."/>
            <person name="Ravin N.V."/>
            <person name="Dedysh S.N."/>
        </authorList>
    </citation>
    <scope>NUCLEOTIDE SEQUENCE [LARGE SCALE GENOMIC DNA]</scope>
    <source>
        <strain evidence="3">PL17</strain>
    </source>
</reference>
<proteinExistence type="predicted"/>